<keyword evidence="1" id="KW-0472">Membrane</keyword>
<name>A0ABT7CB95_9MICO</name>
<keyword evidence="1" id="KW-1133">Transmembrane helix</keyword>
<keyword evidence="1" id="KW-0812">Transmembrane</keyword>
<comment type="caution">
    <text evidence="2">The sequence shown here is derived from an EMBL/GenBank/DDBJ whole genome shotgun (WGS) entry which is preliminary data.</text>
</comment>
<evidence type="ECO:0000313" key="3">
    <source>
        <dbReference type="Proteomes" id="UP001170379"/>
    </source>
</evidence>
<accession>A0ABT7CB95</accession>
<proteinExistence type="predicted"/>
<protein>
    <submittedName>
        <fullName evidence="2">Uncharacterized protein</fullName>
    </submittedName>
</protein>
<evidence type="ECO:0000256" key="1">
    <source>
        <dbReference type="SAM" id="Phobius"/>
    </source>
</evidence>
<keyword evidence="3" id="KW-1185">Reference proteome</keyword>
<organism evidence="2 3">
    <name type="scientific">Gulosibacter molinativorax</name>
    <dbReference type="NCBI Taxonomy" id="256821"/>
    <lineage>
        <taxon>Bacteria</taxon>
        <taxon>Bacillati</taxon>
        <taxon>Actinomycetota</taxon>
        <taxon>Actinomycetes</taxon>
        <taxon>Micrococcales</taxon>
        <taxon>Microbacteriaceae</taxon>
        <taxon>Gulosibacter</taxon>
    </lineage>
</organism>
<dbReference type="RefSeq" id="WP_026937682.1">
    <property type="nucleotide sequence ID" value="NZ_CP028426.1"/>
</dbReference>
<sequence>MADHFVNNTVVNLVHVVGTGGVDELQVVRISIAQTLSFVIVLVLFFATKAWRKPTFREPGWLKE</sequence>
<feature type="transmembrane region" description="Helical" evidence="1">
    <location>
        <begin position="27"/>
        <end position="47"/>
    </location>
</feature>
<evidence type="ECO:0000313" key="2">
    <source>
        <dbReference type="EMBL" id="MDJ1372470.1"/>
    </source>
</evidence>
<reference evidence="2" key="2">
    <citation type="journal article" date="2022" name="Sci. Rep.">
        <title>In silico prediction of the enzymes involved in the degradation of the herbicide molinate by Gulosibacter molinativorax ON4T.</title>
        <authorList>
            <person name="Lopes A.R."/>
            <person name="Bunin E."/>
            <person name="Viana A.T."/>
            <person name="Froufe H."/>
            <person name="Munoz-Merida A."/>
            <person name="Pinho D."/>
            <person name="Figueiredo J."/>
            <person name="Barroso C."/>
            <person name="Vaz-Moreira I."/>
            <person name="Bellanger X."/>
            <person name="Egas C."/>
            <person name="Nunes O.C."/>
        </authorList>
    </citation>
    <scope>NUCLEOTIDE SEQUENCE</scope>
    <source>
        <strain evidence="2">ON4</strain>
    </source>
</reference>
<dbReference type="EMBL" id="PXVD01000027">
    <property type="protein sequence ID" value="MDJ1372470.1"/>
    <property type="molecule type" value="Genomic_DNA"/>
</dbReference>
<gene>
    <name evidence="2" type="ORF">C7K25_14045</name>
</gene>
<reference evidence="2" key="1">
    <citation type="submission" date="2018-03" db="EMBL/GenBank/DDBJ databases">
        <authorList>
            <person name="Nunes O.C."/>
            <person name="Lopes A.R."/>
            <person name="Froufe H."/>
            <person name="Munoz-Merida A."/>
            <person name="Barroso C."/>
            <person name="Egas C."/>
        </authorList>
    </citation>
    <scope>NUCLEOTIDE SEQUENCE</scope>
    <source>
        <strain evidence="2">ON4</strain>
    </source>
</reference>
<dbReference type="Proteomes" id="UP001170379">
    <property type="component" value="Unassembled WGS sequence"/>
</dbReference>